<proteinExistence type="predicted"/>
<organism evidence="1">
    <name type="scientific">Anopheles darlingi</name>
    <name type="common">Mosquito</name>
    <dbReference type="NCBI Taxonomy" id="43151"/>
    <lineage>
        <taxon>Eukaryota</taxon>
        <taxon>Metazoa</taxon>
        <taxon>Ecdysozoa</taxon>
        <taxon>Arthropoda</taxon>
        <taxon>Hexapoda</taxon>
        <taxon>Insecta</taxon>
        <taxon>Pterygota</taxon>
        <taxon>Neoptera</taxon>
        <taxon>Endopterygota</taxon>
        <taxon>Diptera</taxon>
        <taxon>Nematocera</taxon>
        <taxon>Culicoidea</taxon>
        <taxon>Culicidae</taxon>
        <taxon>Anophelinae</taxon>
        <taxon>Anopheles</taxon>
    </lineage>
</organism>
<name>A0A2M4DCY3_ANODA</name>
<protein>
    <submittedName>
        <fullName evidence="1">Putative secreted protein</fullName>
    </submittedName>
</protein>
<dbReference type="AlphaFoldDB" id="A0A2M4DCY3"/>
<evidence type="ECO:0000313" key="1">
    <source>
        <dbReference type="EMBL" id="MBW75450.1"/>
    </source>
</evidence>
<dbReference type="EMBL" id="GGFL01011272">
    <property type="protein sequence ID" value="MBW75450.1"/>
    <property type="molecule type" value="Transcribed_RNA"/>
</dbReference>
<sequence>MAICLLFCIMEQQHRVTVDVLLNLFFLLFRATHTRHANISQPILWNSRTQAHTHTLSLIKIGCNMQFWEGMFEPWSASFKSF</sequence>
<accession>A0A2M4DCY3</accession>
<reference evidence="1" key="1">
    <citation type="submission" date="2018-01" db="EMBL/GenBank/DDBJ databases">
        <title>An insight into the sialome of Amazonian anophelines.</title>
        <authorList>
            <person name="Ribeiro J.M."/>
            <person name="Scarpassa V."/>
            <person name="Calvo E."/>
        </authorList>
    </citation>
    <scope>NUCLEOTIDE SEQUENCE</scope>
</reference>